<reference evidence="2 3" key="1">
    <citation type="submission" date="2016-10" db="EMBL/GenBank/DDBJ databases">
        <title>Draft genome sequence of Coniochaeta ligniaria NRRL30616, a lignocellulolytic fungus for bioabatement of inhibitors in plant biomass hydrolysates.</title>
        <authorList>
            <consortium name="DOE Joint Genome Institute"/>
            <person name="Jimenez D.J."/>
            <person name="Hector R.E."/>
            <person name="Riley R."/>
            <person name="Sun H."/>
            <person name="Grigoriev I.V."/>
            <person name="Van Elsas J.D."/>
            <person name="Nichols N.N."/>
        </authorList>
    </citation>
    <scope>NUCLEOTIDE SEQUENCE [LARGE SCALE GENOMIC DNA]</scope>
    <source>
        <strain evidence="2 3">NRRL 30616</strain>
    </source>
</reference>
<protein>
    <submittedName>
        <fullName evidence="2">Uncharacterized protein</fullName>
    </submittedName>
</protein>
<feature type="compositionally biased region" description="Polar residues" evidence="1">
    <location>
        <begin position="120"/>
        <end position="130"/>
    </location>
</feature>
<evidence type="ECO:0000256" key="1">
    <source>
        <dbReference type="SAM" id="MobiDB-lite"/>
    </source>
</evidence>
<name>A0A1J7JBX7_9PEZI</name>
<feature type="compositionally biased region" description="Low complexity" evidence="1">
    <location>
        <begin position="223"/>
        <end position="238"/>
    </location>
</feature>
<dbReference type="EMBL" id="KV875102">
    <property type="protein sequence ID" value="OIW25074.1"/>
    <property type="molecule type" value="Genomic_DNA"/>
</dbReference>
<feature type="compositionally biased region" description="Low complexity" evidence="1">
    <location>
        <begin position="149"/>
        <end position="169"/>
    </location>
</feature>
<dbReference type="AlphaFoldDB" id="A0A1J7JBX7"/>
<proteinExistence type="predicted"/>
<accession>A0A1J7JBX7</accession>
<gene>
    <name evidence="2" type="ORF">CONLIGDRAFT_648131</name>
</gene>
<keyword evidence="3" id="KW-1185">Reference proteome</keyword>
<feature type="region of interest" description="Disordered" evidence="1">
    <location>
        <begin position="34"/>
        <end position="289"/>
    </location>
</feature>
<sequence length="605" mass="66169">MPTWAAHAPARAGTVGRTLGGVFRRLLRNDTAASHLAQPEALRSAPTDQEPLQRIRQTTSNDNGADAIGSPPEPSDPTFEKNTQNDPAHANGPETEPAHKQQDASSNPPAGVLLDGIQDSEIQLPTSQDEGGTVGSKAGVNSTSATEIPTHAPSSAGSSSTQQAATQRPMPDKEDSPAPAPAPKTGTEPPTAILLNNASPPNPGSSHAGFGSTENPRRWSRTSHLALSGAASSGSYSSQMPPRPNSSHYLLSPPLSVADQAKDDDEDDDPQVDPQDEAEKDEDMSDDGQPRPVIAVEEALLNFSPPSPQPAIHLAAATSFLRISRFTVLYQLLHPSRYVRVHNQNLGLLQRTALYLLSSSYPHLRESLRLNLPPRPNYHLQPSTWSTQDRETNNRVMNYNGINLVEQQRAKDVATSIHNFDPATTRRLGHMLFSPAVPLYSGMPLNHNDKHLGPWPTHRGWVKMLIICGALKLYVIFKEWRRARFLNESMQRSDFDNPEVAGSYARPPIVGSSIGVRGNMESTGTMDVIIRVTSILCENINGKDLHVKQWVINSIDQDVYFSKPGDSGACMHPRRIATPLGKRFHVVWYDPWLHDAAIREQFPHS</sequence>
<feature type="compositionally biased region" description="Acidic residues" evidence="1">
    <location>
        <begin position="262"/>
        <end position="286"/>
    </location>
</feature>
<evidence type="ECO:0000313" key="3">
    <source>
        <dbReference type="Proteomes" id="UP000182658"/>
    </source>
</evidence>
<dbReference type="Proteomes" id="UP000182658">
    <property type="component" value="Unassembled WGS sequence"/>
</dbReference>
<organism evidence="2 3">
    <name type="scientific">Coniochaeta ligniaria NRRL 30616</name>
    <dbReference type="NCBI Taxonomy" id="1408157"/>
    <lineage>
        <taxon>Eukaryota</taxon>
        <taxon>Fungi</taxon>
        <taxon>Dikarya</taxon>
        <taxon>Ascomycota</taxon>
        <taxon>Pezizomycotina</taxon>
        <taxon>Sordariomycetes</taxon>
        <taxon>Sordariomycetidae</taxon>
        <taxon>Coniochaetales</taxon>
        <taxon>Coniochaetaceae</taxon>
        <taxon>Coniochaeta</taxon>
    </lineage>
</organism>
<evidence type="ECO:0000313" key="2">
    <source>
        <dbReference type="EMBL" id="OIW25074.1"/>
    </source>
</evidence>
<dbReference type="InParanoid" id="A0A1J7JBX7"/>